<keyword evidence="1" id="KW-1133">Transmembrane helix</keyword>
<feature type="domain" description="LiaF transmembrane" evidence="2">
    <location>
        <begin position="9"/>
        <end position="104"/>
    </location>
</feature>
<organism evidence="3 4">
    <name type="scientific">Feifania hominis</name>
    <dbReference type="NCBI Taxonomy" id="2763660"/>
    <lineage>
        <taxon>Bacteria</taxon>
        <taxon>Bacillati</taxon>
        <taxon>Bacillota</taxon>
        <taxon>Clostridia</taxon>
        <taxon>Eubacteriales</taxon>
        <taxon>Feifaniaceae</taxon>
        <taxon>Feifania</taxon>
    </lineage>
</organism>
<protein>
    <recommendedName>
        <fullName evidence="2">LiaF transmembrane domain-containing protein</fullName>
    </recommendedName>
</protein>
<keyword evidence="1" id="KW-0812">Transmembrane</keyword>
<feature type="transmembrane region" description="Helical" evidence="1">
    <location>
        <begin position="7"/>
        <end position="25"/>
    </location>
</feature>
<dbReference type="InterPro" id="IPR054331">
    <property type="entry name" value="LiaF_TM"/>
</dbReference>
<feature type="transmembrane region" description="Helical" evidence="1">
    <location>
        <begin position="86"/>
        <end position="105"/>
    </location>
</feature>
<sequence>MRNKVSNVLWGAAFILGGVAIAGNVLELWNFSLFFDGWWTLFIIIPSLISIFQNGPRTTPLVFLAVGIMFLLSAQGLFDWGLLMKLLVPIILVIIGLQLLLRGVFQRQTAVPPYEVGKIPEYSAIFSGNEVNYGCEEFYGASLTGVFGGVNLNLKSAIITQDVVINAVAVFGGCDILVPPNVKVKVSSVPIFGGTSNKVPPVAVADAPTVYVNATCLFGGVDIK</sequence>
<evidence type="ECO:0000256" key="1">
    <source>
        <dbReference type="SAM" id="Phobius"/>
    </source>
</evidence>
<evidence type="ECO:0000313" key="4">
    <source>
        <dbReference type="Proteomes" id="UP000620366"/>
    </source>
</evidence>
<dbReference type="Pfam" id="PF22570">
    <property type="entry name" value="LiaF-TM"/>
    <property type="match status" value="1"/>
</dbReference>
<accession>A0A926HV10</accession>
<feature type="transmembrane region" description="Helical" evidence="1">
    <location>
        <begin position="31"/>
        <end position="49"/>
    </location>
</feature>
<evidence type="ECO:0000313" key="3">
    <source>
        <dbReference type="EMBL" id="MBC8536853.1"/>
    </source>
</evidence>
<dbReference type="Proteomes" id="UP000620366">
    <property type="component" value="Unassembled WGS sequence"/>
</dbReference>
<name>A0A926HV10_9FIRM</name>
<keyword evidence="4" id="KW-1185">Reference proteome</keyword>
<comment type="caution">
    <text evidence="3">The sequence shown here is derived from an EMBL/GenBank/DDBJ whole genome shotgun (WGS) entry which is preliminary data.</text>
</comment>
<feature type="transmembrane region" description="Helical" evidence="1">
    <location>
        <begin position="61"/>
        <end position="80"/>
    </location>
</feature>
<dbReference type="PANTHER" id="PTHR40763:SF5">
    <property type="entry name" value="MEMBRANE PROTEIN"/>
    <property type="match status" value="1"/>
</dbReference>
<keyword evidence="1" id="KW-0472">Membrane</keyword>
<proteinExistence type="predicted"/>
<gene>
    <name evidence="3" type="ORF">H8695_09155</name>
</gene>
<reference evidence="3" key="1">
    <citation type="submission" date="2020-08" db="EMBL/GenBank/DDBJ databases">
        <title>Genome public.</title>
        <authorList>
            <person name="Liu C."/>
            <person name="Sun Q."/>
        </authorList>
    </citation>
    <scope>NUCLEOTIDE SEQUENCE</scope>
    <source>
        <strain evidence="3">BX7</strain>
    </source>
</reference>
<evidence type="ECO:0000259" key="2">
    <source>
        <dbReference type="Pfam" id="PF22570"/>
    </source>
</evidence>
<dbReference type="PANTHER" id="PTHR40763">
    <property type="entry name" value="MEMBRANE PROTEIN-RELATED"/>
    <property type="match status" value="1"/>
</dbReference>
<dbReference type="EMBL" id="JACRSP010000004">
    <property type="protein sequence ID" value="MBC8536853.1"/>
    <property type="molecule type" value="Genomic_DNA"/>
</dbReference>
<dbReference type="RefSeq" id="WP_249300845.1">
    <property type="nucleotide sequence ID" value="NZ_JACRSP010000004.1"/>
</dbReference>
<dbReference type="AlphaFoldDB" id="A0A926HV10"/>